<keyword evidence="1" id="KW-1185">Reference proteome</keyword>
<organism evidence="1 2">
    <name type="scientific">Derxia gummosa DSM 723</name>
    <dbReference type="NCBI Taxonomy" id="1121388"/>
    <lineage>
        <taxon>Bacteria</taxon>
        <taxon>Pseudomonadati</taxon>
        <taxon>Pseudomonadota</taxon>
        <taxon>Betaproteobacteria</taxon>
        <taxon>Burkholderiales</taxon>
        <taxon>Alcaligenaceae</taxon>
        <taxon>Derxia</taxon>
    </lineage>
</organism>
<evidence type="ECO:0008006" key="3">
    <source>
        <dbReference type="Google" id="ProtNLM"/>
    </source>
</evidence>
<accession>A0A8B6X133</accession>
<protein>
    <recommendedName>
        <fullName evidence="3">Translational machinery protein</fullName>
    </recommendedName>
</protein>
<dbReference type="SUPFAM" id="SSF53137">
    <property type="entry name" value="Translational machinery components"/>
    <property type="match status" value="1"/>
</dbReference>
<dbReference type="Proteomes" id="UP000675920">
    <property type="component" value="Unplaced"/>
</dbReference>
<evidence type="ECO:0000313" key="2">
    <source>
        <dbReference type="RefSeq" id="WP_028310123.1"/>
    </source>
</evidence>
<dbReference type="RefSeq" id="WP_028310123.1">
    <property type="nucleotide sequence ID" value="NZ_AXWS01000007.1"/>
</dbReference>
<proteinExistence type="predicted"/>
<name>A0A8B6X133_9BURK</name>
<reference evidence="2" key="1">
    <citation type="submission" date="2025-08" db="UniProtKB">
        <authorList>
            <consortium name="RefSeq"/>
        </authorList>
    </citation>
    <scope>IDENTIFICATION</scope>
</reference>
<sequence>MTTFHAVVWLDHAQAHVLHFDADAADATHLKLRGKHARHPQQSDVNAFFADVGNALEDASEVLVTGSSGAAADFAAWARGHRPVLEKKIVGVETLAQPTDNQLVAHARKAFVKLDRFNGTPTPS</sequence>
<dbReference type="OrthoDB" id="8562324at2"/>
<evidence type="ECO:0000313" key="1">
    <source>
        <dbReference type="Proteomes" id="UP000675920"/>
    </source>
</evidence>
<dbReference type="AlphaFoldDB" id="A0A8B6X133"/>